<keyword evidence="3" id="KW-0456">Lyase</keyword>
<dbReference type="GO" id="GO:0005576">
    <property type="term" value="C:extracellular region"/>
    <property type="evidence" value="ECO:0007669"/>
    <property type="project" value="InterPro"/>
</dbReference>
<feature type="domain" description="Polysaccharide lyase 8 N-terminal alpha-helical" evidence="6">
    <location>
        <begin position="168"/>
        <end position="280"/>
    </location>
</feature>
<comment type="similarity">
    <text evidence="1">Belongs to the polysaccharide lyase 8 family.</text>
</comment>
<evidence type="ECO:0008006" key="9">
    <source>
        <dbReference type="Google" id="ProtNLM"/>
    </source>
</evidence>
<evidence type="ECO:0000256" key="1">
    <source>
        <dbReference type="ARBA" id="ARBA00006699"/>
    </source>
</evidence>
<dbReference type="GO" id="GO:0030246">
    <property type="term" value="F:carbohydrate binding"/>
    <property type="evidence" value="ECO:0007669"/>
    <property type="project" value="InterPro"/>
</dbReference>
<dbReference type="AlphaFoldDB" id="A0A7D8V0J9"/>
<dbReference type="Gene3D" id="2.60.220.10">
    <property type="entry name" value="Polysaccharide lyase family 8-like, C-terminal"/>
    <property type="match status" value="1"/>
</dbReference>
<accession>A0A7D8V0J9</accession>
<evidence type="ECO:0000259" key="5">
    <source>
        <dbReference type="Pfam" id="PF02884"/>
    </source>
</evidence>
<dbReference type="Proteomes" id="UP000473826">
    <property type="component" value="Unassembled WGS sequence"/>
</dbReference>
<proteinExistence type="inferred from homology"/>
<dbReference type="GO" id="GO:0005975">
    <property type="term" value="P:carbohydrate metabolic process"/>
    <property type="evidence" value="ECO:0007669"/>
    <property type="project" value="InterPro"/>
</dbReference>
<evidence type="ECO:0000313" key="8">
    <source>
        <dbReference type="Proteomes" id="UP000473826"/>
    </source>
</evidence>
<dbReference type="InterPro" id="IPR008929">
    <property type="entry name" value="Chondroitin_lyas"/>
</dbReference>
<feature type="domain" description="Polysaccharide lyase family 8 C-terminal" evidence="5">
    <location>
        <begin position="622"/>
        <end position="684"/>
    </location>
</feature>
<reference evidence="7 8" key="1">
    <citation type="journal article" date="2019" name="PLoS Genet.">
        <title>Convergent evolution of linked mating-type loci in basidiomycete fungi.</title>
        <authorList>
            <person name="Sun S."/>
            <person name="Coelho M.A."/>
            <person name="Heitman J."/>
            <person name="Nowrousian M."/>
        </authorList>
    </citation>
    <scope>NUCLEOTIDE SEQUENCE [LARGE SCALE GENOMIC DNA]</scope>
    <source>
        <strain evidence="7 8">CBS 4282</strain>
    </source>
</reference>
<dbReference type="Pfam" id="PF08124">
    <property type="entry name" value="Lyase_8_N"/>
    <property type="match status" value="1"/>
</dbReference>
<dbReference type="OrthoDB" id="5980780at2759"/>
<dbReference type="Gene3D" id="2.70.98.10">
    <property type="match status" value="1"/>
</dbReference>
<dbReference type="Pfam" id="PF02884">
    <property type="entry name" value="Lyase_8_C"/>
    <property type="match status" value="1"/>
</dbReference>
<dbReference type="InterPro" id="IPR003159">
    <property type="entry name" value="Lyase_8_central_dom"/>
</dbReference>
<gene>
    <name evidence="7" type="ORF">VHUM_03089</name>
</gene>
<dbReference type="InterPro" id="IPR011071">
    <property type="entry name" value="Lyase_8-like_C"/>
</dbReference>
<dbReference type="InterPro" id="IPR004103">
    <property type="entry name" value="Lyase_8_C"/>
</dbReference>
<organism evidence="7 8">
    <name type="scientific">Vanrija humicola</name>
    <name type="common">Yeast</name>
    <name type="synonym">Cryptococcus humicola</name>
    <dbReference type="NCBI Taxonomy" id="5417"/>
    <lineage>
        <taxon>Eukaryota</taxon>
        <taxon>Fungi</taxon>
        <taxon>Dikarya</taxon>
        <taxon>Basidiomycota</taxon>
        <taxon>Agaricomycotina</taxon>
        <taxon>Tremellomycetes</taxon>
        <taxon>Trichosporonales</taxon>
        <taxon>Trichosporonaceae</taxon>
        <taxon>Vanrija</taxon>
    </lineage>
</organism>
<comment type="caution">
    <text evidence="7">The sequence shown here is derived from an EMBL/GenBank/DDBJ whole genome shotgun (WGS) entry which is preliminary data.</text>
</comment>
<dbReference type="InterPro" id="IPR038970">
    <property type="entry name" value="Lyase_8"/>
</dbReference>
<dbReference type="PANTHER" id="PTHR38481:SF1">
    <property type="entry name" value="HYALURONATE LYASE"/>
    <property type="match status" value="1"/>
</dbReference>
<keyword evidence="8" id="KW-1185">Reference proteome</keyword>
<dbReference type="SUPFAM" id="SSF48230">
    <property type="entry name" value="Chondroitin AC/alginate lyase"/>
    <property type="match status" value="1"/>
</dbReference>
<evidence type="ECO:0000259" key="6">
    <source>
        <dbReference type="Pfam" id="PF08124"/>
    </source>
</evidence>
<evidence type="ECO:0000259" key="4">
    <source>
        <dbReference type="Pfam" id="PF02278"/>
    </source>
</evidence>
<evidence type="ECO:0000256" key="2">
    <source>
        <dbReference type="ARBA" id="ARBA00022729"/>
    </source>
</evidence>
<feature type="domain" description="Polysaccharide lyase family 8 central" evidence="4">
    <location>
        <begin position="348"/>
        <end position="593"/>
    </location>
</feature>
<dbReference type="PANTHER" id="PTHR38481">
    <property type="entry name" value="HYALURONATE LYASE"/>
    <property type="match status" value="1"/>
</dbReference>
<dbReference type="EMBL" id="QKWK01000008">
    <property type="protein sequence ID" value="TXT07369.1"/>
    <property type="molecule type" value="Genomic_DNA"/>
</dbReference>
<keyword evidence="2" id="KW-0732">Signal</keyword>
<dbReference type="Gene3D" id="1.50.10.100">
    <property type="entry name" value="Chondroitin AC/alginate lyase"/>
    <property type="match status" value="1"/>
</dbReference>
<dbReference type="InterPro" id="IPR011013">
    <property type="entry name" value="Gal_mutarotase_sf_dom"/>
</dbReference>
<evidence type="ECO:0000313" key="7">
    <source>
        <dbReference type="EMBL" id="TXT07369.1"/>
    </source>
</evidence>
<dbReference type="GO" id="GO:0016837">
    <property type="term" value="F:carbon-oxygen lyase activity, acting on polysaccharides"/>
    <property type="evidence" value="ECO:0007669"/>
    <property type="project" value="UniProtKB-ARBA"/>
</dbReference>
<dbReference type="SUPFAM" id="SSF74650">
    <property type="entry name" value="Galactose mutarotase-like"/>
    <property type="match status" value="1"/>
</dbReference>
<sequence>MAGFSTGPQFAQIDTWLGSQTANGTWPDVNYASGCSAQRANWPAQQHWVRVITLAAAWSGLNPAAPTSYANDPKLLAAALKGMDWWFANDFTSFDCLGSGGDATKTCPCGTPGMWNTNWFGQVILIPQLASTACLIVSTTNLTDAQKFGCYNIPNRPYQIRDTSIPGVGYLTGANMINVMQNSLSMGLYTSNATIVAETLKSAMGALLFADEPVEDGIHRDGSFLQHAGIIYNGNYGKDLLNAFIQLEGEVIGTSFAANDTIREAFATQVKGSEWMIFVDKETKQQRWDFNVIGRFVAFPTQDLQASADINFNVTKLAAATADFTGANSLTDTVKRLKSNGSVPLVGNKGFWSSDYMVHRRDNYILGNKMISNRSHNTEYTNSANPLGYHLGQGTLFSYVTGNEYKDIQAQWDWYLIPGTTDLLRVPQLDSKWTGVTGKRSFVGTVSDGSVGASAMDYIDPHDGSLAFRKAWFYFDDSVLVTTTAVVVDRSVAGIGNAPVISVLDNRRKAEGGISVDGKTVGSGDVTGKTLFYGGNGYLSHGVPFNLTLDESTRSGNWSAISTSTAGVNSADIFSAYTTTPATTYSYQFFPATSKDKLAKEATSPSVTPIDVNGTLGAAGNGRLGLIFWPGSASTVTVDRRTIGWGNGGQITINSPQPATYLFSLKGDQLAITVSDPSQTLTSVSFTITATGGNFKCPGGTCTRQGNQLTFTVALPTGGFTGSSVIVKTA</sequence>
<dbReference type="InterPro" id="IPR012970">
    <property type="entry name" value="Lyase_8_alpha_N"/>
</dbReference>
<dbReference type="Pfam" id="PF02278">
    <property type="entry name" value="Lyase_8"/>
    <property type="match status" value="1"/>
</dbReference>
<dbReference type="SUPFAM" id="SSF49863">
    <property type="entry name" value="Hyaluronate lyase-like, C-terminal domain"/>
    <property type="match status" value="1"/>
</dbReference>
<name>A0A7D8V0J9_VANHU</name>
<dbReference type="InterPro" id="IPR014718">
    <property type="entry name" value="GH-type_carb-bd"/>
</dbReference>
<protein>
    <recommendedName>
        <fullName evidence="9">Polysaccharide lyase family 8 protein</fullName>
    </recommendedName>
</protein>
<evidence type="ECO:0000256" key="3">
    <source>
        <dbReference type="ARBA" id="ARBA00023239"/>
    </source>
</evidence>